<dbReference type="EMBL" id="CP000431">
    <property type="protein sequence ID" value="ABG98884.1"/>
    <property type="molecule type" value="Genomic_DNA"/>
</dbReference>
<organism evidence="1 2">
    <name type="scientific">Rhodococcus jostii (strain RHA1)</name>
    <dbReference type="NCBI Taxonomy" id="101510"/>
    <lineage>
        <taxon>Bacteria</taxon>
        <taxon>Bacillati</taxon>
        <taxon>Actinomycetota</taxon>
        <taxon>Actinomycetes</taxon>
        <taxon>Mycobacteriales</taxon>
        <taxon>Nocardiaceae</taxon>
        <taxon>Rhodococcus</taxon>
    </lineage>
</organism>
<dbReference type="AlphaFoldDB" id="Q0S0Q2"/>
<name>Q0S0Q2_RHOJR</name>
<protein>
    <submittedName>
        <fullName evidence="1">Uncharacterized protein</fullName>
    </submittedName>
</protein>
<sequence>MPGRNTDLTDAQSALLDRWFGQWQVLADHSWPLQDTTVLRVRKADNDFIVKASRSSHHIGREIAAHQVFLRNTGLGCRAWCMPTWARSCW</sequence>
<dbReference type="HOGENOM" id="CLU_2438804_0_0_11"/>
<proteinExistence type="predicted"/>
<evidence type="ECO:0000313" key="2">
    <source>
        <dbReference type="Proteomes" id="UP000008710"/>
    </source>
</evidence>
<dbReference type="Proteomes" id="UP000008710">
    <property type="component" value="Chromosome"/>
</dbReference>
<evidence type="ECO:0000313" key="1">
    <source>
        <dbReference type="EMBL" id="ABG98884.1"/>
    </source>
</evidence>
<accession>Q0S0Q2</accession>
<reference evidence="2" key="1">
    <citation type="journal article" date="2006" name="Proc. Natl. Acad. Sci. U.S.A.">
        <title>The complete genome of Rhodococcus sp. RHA1 provides insights into a catabolic powerhouse.</title>
        <authorList>
            <person name="McLeod M.P."/>
            <person name="Warren R.L."/>
            <person name="Hsiao W.W.L."/>
            <person name="Araki N."/>
            <person name="Myhre M."/>
            <person name="Fernandes C."/>
            <person name="Miyazawa D."/>
            <person name="Wong W."/>
            <person name="Lillquist A.L."/>
            <person name="Wang D."/>
            <person name="Dosanjh M."/>
            <person name="Hara H."/>
            <person name="Petrescu A."/>
            <person name="Morin R.D."/>
            <person name="Yang G."/>
            <person name="Stott J.M."/>
            <person name="Schein J.E."/>
            <person name="Shin H."/>
            <person name="Smailus D."/>
            <person name="Siddiqui A.S."/>
            <person name="Marra M.A."/>
            <person name="Jones S.J.M."/>
            <person name="Holt R."/>
            <person name="Brinkman F.S.L."/>
            <person name="Miyauchi K."/>
            <person name="Fukuda M."/>
            <person name="Davies J.E."/>
            <person name="Mohn W.W."/>
            <person name="Eltis L.D."/>
        </authorList>
    </citation>
    <scope>NUCLEOTIDE SEQUENCE [LARGE SCALE GENOMIC DNA]</scope>
    <source>
        <strain evidence="2">RHA1</strain>
    </source>
</reference>
<dbReference type="KEGG" id="rha:RHA1_ro07120"/>
<gene>
    <name evidence="1" type="ordered locus">RHA1_ro07120</name>
</gene>